<dbReference type="GO" id="GO:0005886">
    <property type="term" value="C:plasma membrane"/>
    <property type="evidence" value="ECO:0007669"/>
    <property type="project" value="UniProtKB-SubCell"/>
</dbReference>
<dbReference type="GO" id="GO:0042302">
    <property type="term" value="F:structural constituent of cuticle"/>
    <property type="evidence" value="ECO:0007669"/>
    <property type="project" value="UniProtKB-KW"/>
</dbReference>
<keyword evidence="7 9" id="KW-0472">Membrane</keyword>
<feature type="signal peptide" evidence="10">
    <location>
        <begin position="1"/>
        <end position="24"/>
    </location>
</feature>
<evidence type="ECO:0000256" key="1">
    <source>
        <dbReference type="ARBA" id="ARBA00004251"/>
    </source>
</evidence>
<protein>
    <submittedName>
        <fullName evidence="13">ZP domain-containing protein</fullName>
    </submittedName>
</protein>
<evidence type="ECO:0000259" key="11">
    <source>
        <dbReference type="PROSITE" id="PS51034"/>
    </source>
</evidence>
<keyword evidence="4 9" id="KW-0812">Transmembrane</keyword>
<dbReference type="InterPro" id="IPR001507">
    <property type="entry name" value="ZP_dom"/>
</dbReference>
<name>A0A7E4VGA8_PANRE</name>
<dbReference type="AlphaFoldDB" id="A0A7E4VGA8"/>
<dbReference type="SMART" id="SM00241">
    <property type="entry name" value="ZP"/>
    <property type="match status" value="1"/>
</dbReference>
<evidence type="ECO:0000256" key="5">
    <source>
        <dbReference type="ARBA" id="ARBA00022729"/>
    </source>
</evidence>
<evidence type="ECO:0000256" key="3">
    <source>
        <dbReference type="ARBA" id="ARBA00022475"/>
    </source>
</evidence>
<feature type="compositionally biased region" description="Basic residues" evidence="8">
    <location>
        <begin position="312"/>
        <end position="323"/>
    </location>
</feature>
<proteinExistence type="predicted"/>
<feature type="chain" id="PRO_5028950700" evidence="10">
    <location>
        <begin position="25"/>
        <end position="766"/>
    </location>
</feature>
<feature type="domain" description="ZP" evidence="11">
    <location>
        <begin position="38"/>
        <end position="286"/>
    </location>
</feature>
<dbReference type="Pfam" id="PF25057">
    <property type="entry name" value="CUT_N"/>
    <property type="match status" value="1"/>
</dbReference>
<evidence type="ECO:0000256" key="2">
    <source>
        <dbReference type="ARBA" id="ARBA00022460"/>
    </source>
</evidence>
<dbReference type="InterPro" id="IPR056953">
    <property type="entry name" value="CUT_N"/>
</dbReference>
<evidence type="ECO:0000256" key="7">
    <source>
        <dbReference type="ARBA" id="ARBA00023136"/>
    </source>
</evidence>
<dbReference type="InterPro" id="IPR051962">
    <property type="entry name" value="Cuticlin"/>
</dbReference>
<organism evidence="12 13">
    <name type="scientific">Panagrellus redivivus</name>
    <name type="common">Microworm</name>
    <dbReference type="NCBI Taxonomy" id="6233"/>
    <lineage>
        <taxon>Eukaryota</taxon>
        <taxon>Metazoa</taxon>
        <taxon>Ecdysozoa</taxon>
        <taxon>Nematoda</taxon>
        <taxon>Chromadorea</taxon>
        <taxon>Rhabditida</taxon>
        <taxon>Tylenchina</taxon>
        <taxon>Panagrolaimomorpha</taxon>
        <taxon>Panagrolaimoidea</taxon>
        <taxon>Panagrolaimidae</taxon>
        <taxon>Panagrellus</taxon>
    </lineage>
</organism>
<dbReference type="InterPro" id="IPR057475">
    <property type="entry name" value="CUT_C"/>
</dbReference>
<keyword evidence="5 10" id="KW-0732">Signal</keyword>
<dbReference type="PROSITE" id="PS51034">
    <property type="entry name" value="ZP_2"/>
    <property type="match status" value="1"/>
</dbReference>
<accession>A0A7E4VGA8</accession>
<dbReference type="Proteomes" id="UP000492821">
    <property type="component" value="Unassembled WGS sequence"/>
</dbReference>
<keyword evidence="2" id="KW-0193">Cuticle</keyword>
<comment type="subcellular location">
    <subcellularLocation>
        <location evidence="1">Cell membrane</location>
        <topology evidence="1">Single-pass type I membrane protein</topology>
    </subcellularLocation>
</comment>
<dbReference type="PANTHER" id="PTHR22907">
    <property type="entry name" value="GH04558P"/>
    <property type="match status" value="1"/>
</dbReference>
<evidence type="ECO:0000256" key="4">
    <source>
        <dbReference type="ARBA" id="ARBA00022692"/>
    </source>
</evidence>
<dbReference type="PANTHER" id="PTHR22907:SF24">
    <property type="entry name" value="ZP DOMAIN-CONTAINING PROTEIN"/>
    <property type="match status" value="1"/>
</dbReference>
<keyword evidence="3" id="KW-1003">Cell membrane</keyword>
<feature type="compositionally biased region" description="Gly residues" evidence="8">
    <location>
        <begin position="353"/>
        <end position="367"/>
    </location>
</feature>
<evidence type="ECO:0000256" key="9">
    <source>
        <dbReference type="SAM" id="Phobius"/>
    </source>
</evidence>
<keyword evidence="12" id="KW-1185">Reference proteome</keyword>
<evidence type="ECO:0000256" key="6">
    <source>
        <dbReference type="ARBA" id="ARBA00022989"/>
    </source>
</evidence>
<evidence type="ECO:0000313" key="13">
    <source>
        <dbReference type="WBParaSite" id="Pan_g20715.t1"/>
    </source>
</evidence>
<dbReference type="Pfam" id="PF25301">
    <property type="entry name" value="CUT_C"/>
    <property type="match status" value="1"/>
</dbReference>
<dbReference type="WBParaSite" id="Pan_g20715.t1">
    <property type="protein sequence ID" value="Pan_g20715.t1"/>
    <property type="gene ID" value="Pan_g20715"/>
</dbReference>
<evidence type="ECO:0000256" key="8">
    <source>
        <dbReference type="SAM" id="MobiDB-lite"/>
    </source>
</evidence>
<reference evidence="13" key="2">
    <citation type="submission" date="2020-10" db="UniProtKB">
        <authorList>
            <consortium name="WormBaseParasite"/>
        </authorList>
    </citation>
    <scope>IDENTIFICATION</scope>
</reference>
<feature type="region of interest" description="Disordered" evidence="8">
    <location>
        <begin position="290"/>
        <end position="438"/>
    </location>
</feature>
<evidence type="ECO:0000313" key="12">
    <source>
        <dbReference type="Proteomes" id="UP000492821"/>
    </source>
</evidence>
<feature type="transmembrane region" description="Helical" evidence="9">
    <location>
        <begin position="675"/>
        <end position="698"/>
    </location>
</feature>
<reference evidence="12" key="1">
    <citation type="journal article" date="2013" name="Genetics">
        <title>The draft genome and transcriptome of Panagrellus redivivus are shaped by the harsh demands of a free-living lifestyle.</title>
        <authorList>
            <person name="Srinivasan J."/>
            <person name="Dillman A.R."/>
            <person name="Macchietto M.G."/>
            <person name="Heikkinen L."/>
            <person name="Lakso M."/>
            <person name="Fracchia K.M."/>
            <person name="Antoshechkin I."/>
            <person name="Mortazavi A."/>
            <person name="Wong G."/>
            <person name="Sternberg P.W."/>
        </authorList>
    </citation>
    <scope>NUCLEOTIDE SEQUENCE [LARGE SCALE GENOMIC DNA]</scope>
    <source>
        <strain evidence="12">MT8872</strain>
    </source>
</reference>
<evidence type="ECO:0000256" key="10">
    <source>
        <dbReference type="SAM" id="SignalP"/>
    </source>
</evidence>
<feature type="compositionally biased region" description="Polar residues" evidence="8">
    <location>
        <begin position="387"/>
        <end position="396"/>
    </location>
</feature>
<keyword evidence="6 9" id="KW-1133">Transmembrane helix</keyword>
<sequence length="766" mass="83700">MATVKWRIVGVVFAILCSLTSVNSVSIDNDIIGEPDIECLDQEIRVFIKTRKVFAGRIYAKGKADDPDCAKDDFDKQRTKKPHFDLSLGMCGMKSLRSFDPRGMYYGITLVVSFHPLFITKVDQAFHVKCFFEEANRGLTAELGVSMIPTTELEARHGIPGCTYSIHRASIEDLDAGRPAGPAIQFAKIGEKVLHQWHCDDQMFGVLINNCYVTDGVNKRVEVIDSRGCPIEQLVITGIRYSDDLQRAYAESQVFKFADRPGIWFFCQIQMCMKGHGMCDGITPPACAEGGGTKPRLIGSGEDDDGEDFPAPKKKSKKTKGNRPRPSSNTDSEDFSGNDDYVQAPTSPYKPKGGSGNGSGRGRGGGSRPPSNTDYDASDEEVEENFSAGNRETYSTPRRPKTYGGEKEYDETNSNKVSTIDEDDDDEPTSKKGHIPGYGLSTDLDYETKAKEAVTVFGPAIAPDAGTEATLDPVAAYATAKVRSEIVSTDFEADDDLIRTTAAAPTKPGGSKKDYVDYESDVTIPPNLTDLLANLPEDINADSLQKMFRDSVADRRALLQGFDMLMNKMGPSESPKRPAPQRADGRSSKKHAGRRPGEKIDTMHVTWDNGRLARDLPISSIPNPMDYTTVNPNDPPMIAGQLLIYDLDETPPDTTSDADELNMPAADCAISRQGLLVLAMCLAGTTSIMLFVIVALTLKLRRQNTDKELLLERSSNSSSTTTLKSAMGPPPAVTSVAMFRNRIADNAPHAQSVYGQSFNSRHRPSS</sequence>
<feature type="region of interest" description="Disordered" evidence="8">
    <location>
        <begin position="566"/>
        <end position="599"/>
    </location>
</feature>